<evidence type="ECO:0000256" key="1">
    <source>
        <dbReference type="SAM" id="Coils"/>
    </source>
</evidence>
<protein>
    <submittedName>
        <fullName evidence="2">Uncharacterized protein</fullName>
    </submittedName>
</protein>
<feature type="coiled-coil region" evidence="1">
    <location>
        <begin position="346"/>
        <end position="396"/>
    </location>
</feature>
<dbReference type="Pfam" id="PF03993">
    <property type="entry name" value="DUF349"/>
    <property type="match status" value="3"/>
</dbReference>
<reference evidence="2" key="1">
    <citation type="submission" date="2016-10" db="EMBL/GenBank/DDBJ databases">
        <title>Sequence of Gallionella enrichment culture.</title>
        <authorList>
            <person name="Poehlein A."/>
            <person name="Muehling M."/>
            <person name="Daniel R."/>
        </authorList>
    </citation>
    <scope>NUCLEOTIDE SEQUENCE</scope>
</reference>
<dbReference type="InterPro" id="IPR007139">
    <property type="entry name" value="DUF349"/>
</dbReference>
<dbReference type="AlphaFoldDB" id="A0A1J5Q0E7"/>
<gene>
    <name evidence="2" type="ORF">GALL_414980</name>
</gene>
<keyword evidence="1" id="KW-0175">Coiled coil</keyword>
<name>A0A1J5Q0E7_9ZZZZ</name>
<accession>A0A1J5Q0E7</accession>
<organism evidence="2">
    <name type="scientific">mine drainage metagenome</name>
    <dbReference type="NCBI Taxonomy" id="410659"/>
    <lineage>
        <taxon>unclassified sequences</taxon>
        <taxon>metagenomes</taxon>
        <taxon>ecological metagenomes</taxon>
    </lineage>
</organism>
<dbReference type="EMBL" id="MLJW01001765">
    <property type="protein sequence ID" value="OIQ76818.1"/>
    <property type="molecule type" value="Genomic_DNA"/>
</dbReference>
<comment type="caution">
    <text evidence="2">The sequence shown here is derived from an EMBL/GenBank/DDBJ whole genome shotgun (WGS) entry which is preliminary data.</text>
</comment>
<sequence length="435" mass="47428">MTAIDPTPTAPISAAAALVGDPAQWGYVGDDGTVFVRTPDGDRAVGSYPGKSSEEALAYFVRKFETLAAEVALTSARLRSGAITAEDGTAAIKRLRDQVENLNAVGDLTALKVAVDNIAPIAEERRAAEAVKKAAAAEAKAAAREASKTLKEALVVEAEEVAAKDAWKASGDRLKEILDEWKKAPRLDRKTDEALWKRFSAARNSFDKRRRTHFASLDAARSEVASAKETLVKEAEALATSTNWLPTARRYKELMDLWKASGRGSKVDDEKLWNRFKGAQDAFFAAKSADLSKLEANHATNLVVKEELATAAEALLPITDLGAMKKALRTITEKWEKVGAVGKKDKDRLEGRLRAVERAVKEAEQTEWRRTDPAAKARAQDTVRQLTEAIDGYLKNAEKAAKLGNEKKAAEALAAAEARREWLAEAERTLAEFSR</sequence>
<proteinExistence type="predicted"/>
<evidence type="ECO:0000313" key="2">
    <source>
        <dbReference type="EMBL" id="OIQ76818.1"/>
    </source>
</evidence>
<feature type="coiled-coil region" evidence="1">
    <location>
        <begin position="85"/>
        <end position="145"/>
    </location>
</feature>